<gene>
    <name evidence="5" type="ORF">SAMN05216276_1001389</name>
</gene>
<dbReference type="Gene3D" id="3.40.50.1820">
    <property type="entry name" value="alpha/beta hydrolase"/>
    <property type="match status" value="1"/>
</dbReference>
<evidence type="ECO:0000256" key="2">
    <source>
        <dbReference type="ARBA" id="ARBA00022729"/>
    </source>
</evidence>
<feature type="domain" description="AB hydrolase-1" evidence="4">
    <location>
        <begin position="92"/>
        <end position="473"/>
    </location>
</feature>
<dbReference type="InterPro" id="IPR051601">
    <property type="entry name" value="Serine_prot/Carboxylest_S33"/>
</dbReference>
<keyword evidence="6" id="KW-1185">Reference proteome</keyword>
<dbReference type="AlphaFoldDB" id="A0A239AGT7"/>
<dbReference type="InterPro" id="IPR029058">
    <property type="entry name" value="AB_hydrolase_fold"/>
</dbReference>
<evidence type="ECO:0000256" key="3">
    <source>
        <dbReference type="ARBA" id="ARBA00022801"/>
    </source>
</evidence>
<dbReference type="Proteomes" id="UP000198282">
    <property type="component" value="Unassembled WGS sequence"/>
</dbReference>
<dbReference type="SUPFAM" id="SSF53474">
    <property type="entry name" value="alpha/beta-Hydrolases"/>
    <property type="match status" value="1"/>
</dbReference>
<proteinExistence type="inferred from homology"/>
<dbReference type="EMBL" id="FZOD01000001">
    <property type="protein sequence ID" value="SNR94749.1"/>
    <property type="molecule type" value="Genomic_DNA"/>
</dbReference>
<reference evidence="5 6" key="1">
    <citation type="submission" date="2017-06" db="EMBL/GenBank/DDBJ databases">
        <authorList>
            <person name="Kim H.J."/>
            <person name="Triplett B.A."/>
        </authorList>
    </citation>
    <scope>NUCLEOTIDE SEQUENCE [LARGE SCALE GENOMIC DNA]</scope>
    <source>
        <strain evidence="5 6">CGMCC 4.2132</strain>
    </source>
</reference>
<dbReference type="PANTHER" id="PTHR43248">
    <property type="entry name" value="2-SUCCINYL-6-HYDROXY-2,4-CYCLOHEXADIENE-1-CARBOXYLATE SYNTHASE"/>
    <property type="match status" value="1"/>
</dbReference>
<keyword evidence="3 5" id="KW-0378">Hydrolase</keyword>
<organism evidence="5 6">
    <name type="scientific">Streptosporangium subroseum</name>
    <dbReference type="NCBI Taxonomy" id="106412"/>
    <lineage>
        <taxon>Bacteria</taxon>
        <taxon>Bacillati</taxon>
        <taxon>Actinomycetota</taxon>
        <taxon>Actinomycetes</taxon>
        <taxon>Streptosporangiales</taxon>
        <taxon>Streptosporangiaceae</taxon>
        <taxon>Streptosporangium</taxon>
    </lineage>
</organism>
<evidence type="ECO:0000313" key="5">
    <source>
        <dbReference type="EMBL" id="SNR94749.1"/>
    </source>
</evidence>
<dbReference type="InterPro" id="IPR000073">
    <property type="entry name" value="AB_hydrolase_1"/>
</dbReference>
<evidence type="ECO:0000313" key="6">
    <source>
        <dbReference type="Proteomes" id="UP000198282"/>
    </source>
</evidence>
<dbReference type="RefSeq" id="WP_245878069.1">
    <property type="nucleotide sequence ID" value="NZ_FZOD01000001.1"/>
</dbReference>
<name>A0A239AGT7_9ACTN</name>
<keyword evidence="2" id="KW-0732">Signal</keyword>
<dbReference type="GO" id="GO:0016787">
    <property type="term" value="F:hydrolase activity"/>
    <property type="evidence" value="ECO:0007669"/>
    <property type="project" value="UniProtKB-KW"/>
</dbReference>
<dbReference type="Pfam" id="PF00561">
    <property type="entry name" value="Abhydrolase_1"/>
    <property type="match status" value="1"/>
</dbReference>
<evidence type="ECO:0000256" key="1">
    <source>
        <dbReference type="ARBA" id="ARBA00010088"/>
    </source>
</evidence>
<dbReference type="PANTHER" id="PTHR43248:SF29">
    <property type="entry name" value="TRIPEPTIDYL AMINOPEPTIDASE"/>
    <property type="match status" value="1"/>
</dbReference>
<sequence length="508" mass="54555">MGRAHLIVTPLVMGLLVTGFAAPGRQSPQESPTRAPTASLQTYYSQRLAWSGCHDGFQCTKLTVPLDYAQPAGEKIKISMIRLPARGKRIGSVVINPGGPGGSGIDYARAATSVLSPEVRSRFDVVGFDPRGVGASAPVRCLSGPQLDQYLSLDATPDSPAETKALEQGGQKFASACEARSAKLLPHVGTADAARDMDVMRAALGDSGLTYLGKSYGTYLGAVYANLFPKKVRALVLDGAIDPTLSLLQLNGAQARSFEVAFRSFLGDCFQRTNCPFASHQKDEAFDQLTDLLHRADKTPLRNTLDSRKINESMVVTGVLSPLYDRTEWPTLRQALAAAFKGNGTSILRIADMYNERYPNGTYSNETDANVAINCLDHSYPKTVSGYEDEMHKEMAGAPHFGAYVAGGSPTCAYWPVKSTATDKPLRAEGAPPIVVVGTTRDPATPYRWAQALASQLSSGRLISYDGDGHTAYRMGSSCVDQLVDRYLISRTAPQAGARCPEVSSTDR</sequence>
<accession>A0A239AGT7</accession>
<comment type="similarity">
    <text evidence="1">Belongs to the peptidase S33 family.</text>
</comment>
<evidence type="ECO:0000259" key="4">
    <source>
        <dbReference type="Pfam" id="PF00561"/>
    </source>
</evidence>
<protein>
    <submittedName>
        <fullName evidence="5">Alpha/beta hydrolase fold</fullName>
    </submittedName>
</protein>